<sequence length="88" mass="9649">MKAKVNSFASLVKGVSLLCELPWTSSAVLIDSTARTDLRHRCFVLISTSQRHLSLMAVLPPSYSSNTLPVEQFLGAAPLRSLIYSCPR</sequence>
<dbReference type="Gramene" id="TuG1812G0600000275.01.T02">
    <property type="protein sequence ID" value="TuG1812G0600000275.01.T02"/>
    <property type="gene ID" value="TuG1812G0600000275.01"/>
</dbReference>
<dbReference type="EnsemblPlants" id="TuG1812G0600000275.01.T03">
    <property type="protein sequence ID" value="TuG1812G0600000275.01.T03"/>
    <property type="gene ID" value="TuG1812G0600000275.01"/>
</dbReference>
<reference evidence="3" key="1">
    <citation type="journal article" date="2013" name="Nature">
        <title>Draft genome of the wheat A-genome progenitor Triticum urartu.</title>
        <authorList>
            <person name="Ling H.Q."/>
            <person name="Zhao S."/>
            <person name="Liu D."/>
            <person name="Wang J."/>
            <person name="Sun H."/>
            <person name="Zhang C."/>
            <person name="Fan H."/>
            <person name="Li D."/>
            <person name="Dong L."/>
            <person name="Tao Y."/>
            <person name="Gao C."/>
            <person name="Wu H."/>
            <person name="Li Y."/>
            <person name="Cui Y."/>
            <person name="Guo X."/>
            <person name="Zheng S."/>
            <person name="Wang B."/>
            <person name="Yu K."/>
            <person name="Liang Q."/>
            <person name="Yang W."/>
            <person name="Lou X."/>
            <person name="Chen J."/>
            <person name="Feng M."/>
            <person name="Jian J."/>
            <person name="Zhang X."/>
            <person name="Luo G."/>
            <person name="Jiang Y."/>
            <person name="Liu J."/>
            <person name="Wang Z."/>
            <person name="Sha Y."/>
            <person name="Zhang B."/>
            <person name="Wu H."/>
            <person name="Tang D."/>
            <person name="Shen Q."/>
            <person name="Xue P."/>
            <person name="Zou S."/>
            <person name="Wang X."/>
            <person name="Liu X."/>
            <person name="Wang F."/>
            <person name="Yang Y."/>
            <person name="An X."/>
            <person name="Dong Z."/>
            <person name="Zhang K."/>
            <person name="Zhang X."/>
            <person name="Luo M.C."/>
            <person name="Dvorak J."/>
            <person name="Tong Y."/>
            <person name="Wang J."/>
            <person name="Yang H."/>
            <person name="Li Z."/>
            <person name="Wang D."/>
            <person name="Zhang A."/>
            <person name="Wang J."/>
        </authorList>
    </citation>
    <scope>NUCLEOTIDE SEQUENCE</scope>
    <source>
        <strain evidence="3">cv. G1812</strain>
    </source>
</reference>
<organism evidence="2 3">
    <name type="scientific">Triticum urartu</name>
    <name type="common">Red wild einkorn</name>
    <name type="synonym">Crithodium urartu</name>
    <dbReference type="NCBI Taxonomy" id="4572"/>
    <lineage>
        <taxon>Eukaryota</taxon>
        <taxon>Viridiplantae</taxon>
        <taxon>Streptophyta</taxon>
        <taxon>Embryophyta</taxon>
        <taxon>Tracheophyta</taxon>
        <taxon>Spermatophyta</taxon>
        <taxon>Magnoliopsida</taxon>
        <taxon>Liliopsida</taxon>
        <taxon>Poales</taxon>
        <taxon>Poaceae</taxon>
        <taxon>BOP clade</taxon>
        <taxon>Pooideae</taxon>
        <taxon>Triticodae</taxon>
        <taxon>Triticeae</taxon>
        <taxon>Triticinae</taxon>
        <taxon>Triticum</taxon>
    </lineage>
</organism>
<dbReference type="Gramene" id="TuG1812G0600000275.01.T03">
    <property type="protein sequence ID" value="TuG1812G0600000275.01.T03"/>
    <property type="gene ID" value="TuG1812G0600000275.01"/>
</dbReference>
<keyword evidence="3" id="KW-1185">Reference proteome</keyword>
<dbReference type="EnsemblPlants" id="TuG1812G0600000275.01.T02">
    <property type="protein sequence ID" value="TuG1812G0600000275.01.T02"/>
    <property type="gene ID" value="TuG1812G0600000275.01"/>
</dbReference>
<evidence type="ECO:0000256" key="1">
    <source>
        <dbReference type="SAM" id="SignalP"/>
    </source>
</evidence>
<dbReference type="AlphaFoldDB" id="A0A8R7UQM1"/>
<accession>A0A8R7UQM1</accession>
<name>A0A8R7UQM1_TRIUA</name>
<reference evidence="2" key="3">
    <citation type="submission" date="2022-06" db="UniProtKB">
        <authorList>
            <consortium name="EnsemblPlants"/>
        </authorList>
    </citation>
    <scope>IDENTIFICATION</scope>
</reference>
<proteinExistence type="predicted"/>
<protein>
    <recommendedName>
        <fullName evidence="4">Secreted protein</fullName>
    </recommendedName>
</protein>
<feature type="signal peptide" evidence="1">
    <location>
        <begin position="1"/>
        <end position="27"/>
    </location>
</feature>
<keyword evidence="1" id="KW-0732">Signal</keyword>
<evidence type="ECO:0000313" key="2">
    <source>
        <dbReference type="EnsemblPlants" id="TuG1812G0600000275.01.T02"/>
    </source>
</evidence>
<evidence type="ECO:0000313" key="3">
    <source>
        <dbReference type="Proteomes" id="UP000015106"/>
    </source>
</evidence>
<evidence type="ECO:0008006" key="4">
    <source>
        <dbReference type="Google" id="ProtNLM"/>
    </source>
</evidence>
<reference evidence="2" key="2">
    <citation type="submission" date="2018-03" db="EMBL/GenBank/DDBJ databases">
        <title>The Triticum urartu genome reveals the dynamic nature of wheat genome evolution.</title>
        <authorList>
            <person name="Ling H."/>
            <person name="Ma B."/>
            <person name="Shi X."/>
            <person name="Liu H."/>
            <person name="Dong L."/>
            <person name="Sun H."/>
            <person name="Cao Y."/>
            <person name="Gao Q."/>
            <person name="Zheng S."/>
            <person name="Li Y."/>
            <person name="Yu Y."/>
            <person name="Du H."/>
            <person name="Qi M."/>
            <person name="Li Y."/>
            <person name="Yu H."/>
            <person name="Cui Y."/>
            <person name="Wang N."/>
            <person name="Chen C."/>
            <person name="Wu H."/>
            <person name="Zhao Y."/>
            <person name="Zhang J."/>
            <person name="Li Y."/>
            <person name="Zhou W."/>
            <person name="Zhang B."/>
            <person name="Hu W."/>
            <person name="Eijk M."/>
            <person name="Tang J."/>
            <person name="Witsenboer H."/>
            <person name="Zhao S."/>
            <person name="Li Z."/>
            <person name="Zhang A."/>
            <person name="Wang D."/>
            <person name="Liang C."/>
        </authorList>
    </citation>
    <scope>NUCLEOTIDE SEQUENCE [LARGE SCALE GENOMIC DNA]</scope>
    <source>
        <strain evidence="2">cv. G1812</strain>
    </source>
</reference>
<dbReference type="Proteomes" id="UP000015106">
    <property type="component" value="Chromosome 6"/>
</dbReference>
<feature type="chain" id="PRO_5044157014" description="Secreted protein" evidence="1">
    <location>
        <begin position="28"/>
        <end position="88"/>
    </location>
</feature>